<evidence type="ECO:0000313" key="8">
    <source>
        <dbReference type="Proteomes" id="UP001236507"/>
    </source>
</evidence>
<dbReference type="PROSITE" id="PS50995">
    <property type="entry name" value="HTH_MARR_2"/>
    <property type="match status" value="1"/>
</dbReference>
<evidence type="ECO:0000256" key="2">
    <source>
        <dbReference type="ARBA" id="ARBA00022490"/>
    </source>
</evidence>
<evidence type="ECO:0000256" key="5">
    <source>
        <dbReference type="ARBA" id="ARBA00023163"/>
    </source>
</evidence>
<accession>A0ABT6YFR5</accession>
<dbReference type="PRINTS" id="PR00598">
    <property type="entry name" value="HTHMARR"/>
</dbReference>
<dbReference type="InterPro" id="IPR000835">
    <property type="entry name" value="HTH_MarR-typ"/>
</dbReference>
<feature type="domain" description="HTH marR-type" evidence="6">
    <location>
        <begin position="7"/>
        <end position="137"/>
    </location>
</feature>
<proteinExistence type="predicted"/>
<protein>
    <submittedName>
        <fullName evidence="7">MarR family transcriptional regulator</fullName>
    </submittedName>
</protein>
<dbReference type="InterPro" id="IPR036390">
    <property type="entry name" value="WH_DNA-bd_sf"/>
</dbReference>
<dbReference type="PANTHER" id="PTHR33164:SF5">
    <property type="entry name" value="ORGANIC HYDROPEROXIDE RESISTANCE TRANSCRIPTIONAL REGULATOR"/>
    <property type="match status" value="1"/>
</dbReference>
<dbReference type="RefSeq" id="WP_283346697.1">
    <property type="nucleotide sequence ID" value="NZ_JASHIF010000029.1"/>
</dbReference>
<keyword evidence="2" id="KW-0963">Cytoplasm</keyword>
<keyword evidence="4" id="KW-0238">DNA-binding</keyword>
<gene>
    <name evidence="7" type="ORF">QM524_24680</name>
</gene>
<comment type="subcellular location">
    <subcellularLocation>
        <location evidence="1">Cytoplasm</location>
    </subcellularLocation>
</comment>
<dbReference type="EMBL" id="JASHIF010000029">
    <property type="protein sequence ID" value="MDI9862443.1"/>
    <property type="molecule type" value="Genomic_DNA"/>
</dbReference>
<evidence type="ECO:0000256" key="3">
    <source>
        <dbReference type="ARBA" id="ARBA00023015"/>
    </source>
</evidence>
<dbReference type="Pfam" id="PF22381">
    <property type="entry name" value="Staph_reg_Sar_Rot"/>
    <property type="match status" value="1"/>
</dbReference>
<sequence>MNQLKLENQLCFPFYAISRQITALYRPLLEPLDLTYPQYLVLLVLWEHKNLSVKDLGKKLFLDSGTLTPLLKRMEQDGLVNRQRDKADERVVFVSLTNKGIELENEAKDIPFKLASCLALTMEEFINLKAQLDKLMDATSNTR</sequence>
<evidence type="ECO:0000256" key="1">
    <source>
        <dbReference type="ARBA" id="ARBA00004496"/>
    </source>
</evidence>
<reference evidence="7 8" key="1">
    <citation type="submission" date="2023-05" db="EMBL/GenBank/DDBJ databases">
        <title>Novel species of genus Flectobacillus isolated from stream in China.</title>
        <authorList>
            <person name="Lu H."/>
        </authorList>
    </citation>
    <scope>NUCLEOTIDE SEQUENCE [LARGE SCALE GENOMIC DNA]</scope>
    <source>
        <strain evidence="7 8">KCTC 42575</strain>
    </source>
</reference>
<evidence type="ECO:0000259" key="6">
    <source>
        <dbReference type="PROSITE" id="PS50995"/>
    </source>
</evidence>
<dbReference type="Proteomes" id="UP001236507">
    <property type="component" value="Unassembled WGS sequence"/>
</dbReference>
<dbReference type="SUPFAM" id="SSF46785">
    <property type="entry name" value="Winged helix' DNA-binding domain"/>
    <property type="match status" value="1"/>
</dbReference>
<keyword evidence="8" id="KW-1185">Reference proteome</keyword>
<dbReference type="PANTHER" id="PTHR33164">
    <property type="entry name" value="TRANSCRIPTIONAL REGULATOR, MARR FAMILY"/>
    <property type="match status" value="1"/>
</dbReference>
<organism evidence="7 8">
    <name type="scientific">Flectobacillus roseus</name>
    <dbReference type="NCBI Taxonomy" id="502259"/>
    <lineage>
        <taxon>Bacteria</taxon>
        <taxon>Pseudomonadati</taxon>
        <taxon>Bacteroidota</taxon>
        <taxon>Cytophagia</taxon>
        <taxon>Cytophagales</taxon>
        <taxon>Flectobacillaceae</taxon>
        <taxon>Flectobacillus</taxon>
    </lineage>
</organism>
<evidence type="ECO:0000256" key="4">
    <source>
        <dbReference type="ARBA" id="ARBA00023125"/>
    </source>
</evidence>
<keyword evidence="5" id="KW-0804">Transcription</keyword>
<dbReference type="Gene3D" id="1.10.10.10">
    <property type="entry name" value="Winged helix-like DNA-binding domain superfamily/Winged helix DNA-binding domain"/>
    <property type="match status" value="1"/>
</dbReference>
<name>A0ABT6YFR5_9BACT</name>
<dbReference type="InterPro" id="IPR036388">
    <property type="entry name" value="WH-like_DNA-bd_sf"/>
</dbReference>
<evidence type="ECO:0000313" key="7">
    <source>
        <dbReference type="EMBL" id="MDI9862443.1"/>
    </source>
</evidence>
<dbReference type="InterPro" id="IPR039422">
    <property type="entry name" value="MarR/SlyA-like"/>
</dbReference>
<dbReference type="InterPro" id="IPR055166">
    <property type="entry name" value="Transc_reg_Sar_Rot_HTH"/>
</dbReference>
<keyword evidence="3" id="KW-0805">Transcription regulation</keyword>
<comment type="caution">
    <text evidence="7">The sequence shown here is derived from an EMBL/GenBank/DDBJ whole genome shotgun (WGS) entry which is preliminary data.</text>
</comment>
<dbReference type="SMART" id="SM00347">
    <property type="entry name" value="HTH_MARR"/>
    <property type="match status" value="1"/>
</dbReference>